<comment type="caution">
    <text evidence="2">The sequence shown here is derived from an EMBL/GenBank/DDBJ whole genome shotgun (WGS) entry which is preliminary data.</text>
</comment>
<organism evidence="2">
    <name type="scientific">Tanacetum cinerariifolium</name>
    <name type="common">Dalmatian daisy</name>
    <name type="synonym">Chrysanthemum cinerariifolium</name>
    <dbReference type="NCBI Taxonomy" id="118510"/>
    <lineage>
        <taxon>Eukaryota</taxon>
        <taxon>Viridiplantae</taxon>
        <taxon>Streptophyta</taxon>
        <taxon>Embryophyta</taxon>
        <taxon>Tracheophyta</taxon>
        <taxon>Spermatophyta</taxon>
        <taxon>Magnoliopsida</taxon>
        <taxon>eudicotyledons</taxon>
        <taxon>Gunneridae</taxon>
        <taxon>Pentapetalae</taxon>
        <taxon>asterids</taxon>
        <taxon>campanulids</taxon>
        <taxon>Asterales</taxon>
        <taxon>Asteraceae</taxon>
        <taxon>Asteroideae</taxon>
        <taxon>Anthemideae</taxon>
        <taxon>Anthemidinae</taxon>
        <taxon>Tanacetum</taxon>
    </lineage>
</organism>
<evidence type="ECO:0000313" key="2">
    <source>
        <dbReference type="EMBL" id="GFA97002.1"/>
    </source>
</evidence>
<evidence type="ECO:0000256" key="1">
    <source>
        <dbReference type="SAM" id="MobiDB-lite"/>
    </source>
</evidence>
<feature type="compositionally biased region" description="Basic and acidic residues" evidence="1">
    <location>
        <begin position="39"/>
        <end position="52"/>
    </location>
</feature>
<sequence length="69" mass="7710">NPKELAAPSPEGIFILIPATKNYFNKLAPSVGPKSNLPKSHDDRSDTPEFQRRRGARQGIWHRDRKSGG</sequence>
<reference evidence="2" key="1">
    <citation type="journal article" date="2019" name="Sci. Rep.">
        <title>Draft genome of Tanacetum cinerariifolium, the natural source of mosquito coil.</title>
        <authorList>
            <person name="Yamashiro T."/>
            <person name="Shiraishi A."/>
            <person name="Satake H."/>
            <person name="Nakayama K."/>
        </authorList>
    </citation>
    <scope>NUCLEOTIDE SEQUENCE</scope>
</reference>
<feature type="region of interest" description="Disordered" evidence="1">
    <location>
        <begin position="30"/>
        <end position="69"/>
    </location>
</feature>
<dbReference type="AlphaFoldDB" id="A0A699KIS3"/>
<name>A0A699KIS3_TANCI</name>
<accession>A0A699KIS3</accession>
<protein>
    <submittedName>
        <fullName evidence="2">Uncharacterized protein</fullName>
    </submittedName>
</protein>
<proteinExistence type="predicted"/>
<feature type="non-terminal residue" evidence="2">
    <location>
        <position position="1"/>
    </location>
</feature>
<dbReference type="EMBL" id="BKCJ010524519">
    <property type="protein sequence ID" value="GFA97002.1"/>
    <property type="molecule type" value="Genomic_DNA"/>
</dbReference>
<gene>
    <name evidence="2" type="ORF">Tci_668974</name>
</gene>